<gene>
    <name evidence="3" type="ORF">CEPIT_LOCUS11951</name>
</gene>
<dbReference type="EMBL" id="CAMAPF010000072">
    <property type="protein sequence ID" value="CAH9092129.1"/>
    <property type="molecule type" value="Genomic_DNA"/>
</dbReference>
<feature type="transmembrane region" description="Helical" evidence="2">
    <location>
        <begin position="50"/>
        <end position="70"/>
    </location>
</feature>
<name>A0AAV0D636_9ASTE</name>
<keyword evidence="2" id="KW-0472">Membrane</keyword>
<proteinExistence type="predicted"/>
<feature type="compositionally biased region" description="Polar residues" evidence="1">
    <location>
        <begin position="15"/>
        <end position="30"/>
    </location>
</feature>
<evidence type="ECO:0000256" key="1">
    <source>
        <dbReference type="SAM" id="MobiDB-lite"/>
    </source>
</evidence>
<dbReference type="Proteomes" id="UP001152523">
    <property type="component" value="Unassembled WGS sequence"/>
</dbReference>
<reference evidence="3" key="1">
    <citation type="submission" date="2022-07" db="EMBL/GenBank/DDBJ databases">
        <authorList>
            <person name="Macas J."/>
            <person name="Novak P."/>
            <person name="Neumann P."/>
        </authorList>
    </citation>
    <scope>NUCLEOTIDE SEQUENCE</scope>
</reference>
<evidence type="ECO:0000256" key="2">
    <source>
        <dbReference type="SAM" id="Phobius"/>
    </source>
</evidence>
<keyword evidence="2" id="KW-1133">Transmembrane helix</keyword>
<evidence type="ECO:0000313" key="4">
    <source>
        <dbReference type="Proteomes" id="UP001152523"/>
    </source>
</evidence>
<feature type="region of interest" description="Disordered" evidence="1">
    <location>
        <begin position="1"/>
        <end position="35"/>
    </location>
</feature>
<evidence type="ECO:0000313" key="3">
    <source>
        <dbReference type="EMBL" id="CAH9092129.1"/>
    </source>
</evidence>
<keyword evidence="2" id="KW-0812">Transmembrane</keyword>
<keyword evidence="4" id="KW-1185">Reference proteome</keyword>
<comment type="caution">
    <text evidence="3">The sequence shown here is derived from an EMBL/GenBank/DDBJ whole genome shotgun (WGS) entry which is preliminary data.</text>
</comment>
<dbReference type="PANTHER" id="PTHR34774:SF1">
    <property type="entry name" value="EPHRIN-A3 PROTEIN"/>
    <property type="match status" value="1"/>
</dbReference>
<sequence length="107" mass="11716">MSLDSKISSPHRRTQLQTAFSVSPSLMKQSSRGDEHELGSCTTLFHRHRFLLIALGLLAFLCTIYLYFAVTLGAAGSGMCSGYTGTEKVACHLEHGKAFAKGKLKFF</sequence>
<dbReference type="AlphaFoldDB" id="A0AAV0D636"/>
<dbReference type="PANTHER" id="PTHR34774">
    <property type="entry name" value="EPHRIN-A3 PROTEIN"/>
    <property type="match status" value="1"/>
</dbReference>
<organism evidence="3 4">
    <name type="scientific">Cuscuta epithymum</name>
    <dbReference type="NCBI Taxonomy" id="186058"/>
    <lineage>
        <taxon>Eukaryota</taxon>
        <taxon>Viridiplantae</taxon>
        <taxon>Streptophyta</taxon>
        <taxon>Embryophyta</taxon>
        <taxon>Tracheophyta</taxon>
        <taxon>Spermatophyta</taxon>
        <taxon>Magnoliopsida</taxon>
        <taxon>eudicotyledons</taxon>
        <taxon>Gunneridae</taxon>
        <taxon>Pentapetalae</taxon>
        <taxon>asterids</taxon>
        <taxon>lamiids</taxon>
        <taxon>Solanales</taxon>
        <taxon>Convolvulaceae</taxon>
        <taxon>Cuscuteae</taxon>
        <taxon>Cuscuta</taxon>
        <taxon>Cuscuta subgen. Cuscuta</taxon>
    </lineage>
</organism>
<protein>
    <submittedName>
        <fullName evidence="3">Uncharacterized protein</fullName>
    </submittedName>
</protein>
<accession>A0AAV0D636</accession>